<dbReference type="RefSeq" id="XP_066085640.1">
    <property type="nucleotide sequence ID" value="XM_066229543.1"/>
</dbReference>
<accession>A0AAX4KQP2</accession>
<evidence type="ECO:0000259" key="1">
    <source>
        <dbReference type="Pfam" id="PF12937"/>
    </source>
</evidence>
<dbReference type="InterPro" id="IPR001810">
    <property type="entry name" value="F-box_dom"/>
</dbReference>
<dbReference type="AlphaFoldDB" id="A0AAX4KQP2"/>
<dbReference type="GeneID" id="91104575"/>
<sequence length="388" mass="45034">MERENASEHQLPKVGQSMYFPPEIFTHIILHLHEDKHTLLQLSLTCKYLYDLVTPLLWQYISLTPWSNTYEKKYYTTLQITQKEYMRRKLEDEYEFDGSIGISPTHIHLSNSRLSELFNYVNVLDIEYHKVTWCRSSFIDEDEESPSPSPSFERLDTLHLRYNDDQWPTSLHPGNDTVPCRLLRSLRPTTLYIHVPTLELISRFHLPDNILNSVQHVILISGPRLYAIPEGQCGFTEPVLEALQTIKSLTILFEPSAPSPIMGKVPMANHPSLFNVSFISSITKCVNIDTPVHIVNAGYIEKIRHRGSTKSIEQLHQDSMEIIKENIELICNDPYGNAVNWSKSDTQKRKDNLIFETMEEWIDNGQWEGKMKEREVMGWSDVISKEAM</sequence>
<evidence type="ECO:0000313" key="3">
    <source>
        <dbReference type="Proteomes" id="UP001358614"/>
    </source>
</evidence>
<dbReference type="Proteomes" id="UP001358614">
    <property type="component" value="Chromosome 1"/>
</dbReference>
<protein>
    <recommendedName>
        <fullName evidence="1">F-box domain-containing protein</fullName>
    </recommendedName>
</protein>
<dbReference type="SUPFAM" id="SSF81383">
    <property type="entry name" value="F-box domain"/>
    <property type="match status" value="1"/>
</dbReference>
<gene>
    <name evidence="2" type="ORF">V865_005774</name>
</gene>
<dbReference type="InterPro" id="IPR036047">
    <property type="entry name" value="F-box-like_dom_sf"/>
</dbReference>
<feature type="domain" description="F-box" evidence="1">
    <location>
        <begin position="21"/>
        <end position="63"/>
    </location>
</feature>
<proteinExistence type="predicted"/>
<name>A0AAX4KQP2_9TREE</name>
<dbReference type="Pfam" id="PF12937">
    <property type="entry name" value="F-box-like"/>
    <property type="match status" value="1"/>
</dbReference>
<dbReference type="EMBL" id="CP144089">
    <property type="protein sequence ID" value="WWD07673.1"/>
    <property type="molecule type" value="Genomic_DNA"/>
</dbReference>
<keyword evidence="3" id="KW-1185">Reference proteome</keyword>
<dbReference type="KEGG" id="ker:91104575"/>
<organism evidence="2 3">
    <name type="scientific">Kwoniella europaea PYCC6329</name>
    <dbReference type="NCBI Taxonomy" id="1423913"/>
    <lineage>
        <taxon>Eukaryota</taxon>
        <taxon>Fungi</taxon>
        <taxon>Dikarya</taxon>
        <taxon>Basidiomycota</taxon>
        <taxon>Agaricomycotina</taxon>
        <taxon>Tremellomycetes</taxon>
        <taxon>Tremellales</taxon>
        <taxon>Cryptococcaceae</taxon>
        <taxon>Kwoniella</taxon>
    </lineage>
</organism>
<reference evidence="2 3" key="1">
    <citation type="submission" date="2024-01" db="EMBL/GenBank/DDBJ databases">
        <title>Comparative genomics of Cryptococcus and Kwoniella reveals pathogenesis evolution and contrasting modes of karyotype evolution via chromosome fusion or intercentromeric recombination.</title>
        <authorList>
            <person name="Coelho M.A."/>
            <person name="David-Palma M."/>
            <person name="Shea T."/>
            <person name="Bowers K."/>
            <person name="McGinley-Smith S."/>
            <person name="Mohammad A.W."/>
            <person name="Gnirke A."/>
            <person name="Yurkov A.M."/>
            <person name="Nowrousian M."/>
            <person name="Sun S."/>
            <person name="Cuomo C.A."/>
            <person name="Heitman J."/>
        </authorList>
    </citation>
    <scope>NUCLEOTIDE SEQUENCE [LARGE SCALE GENOMIC DNA]</scope>
    <source>
        <strain evidence="2 3">PYCC6329</strain>
    </source>
</reference>
<evidence type="ECO:0000313" key="2">
    <source>
        <dbReference type="EMBL" id="WWD07673.1"/>
    </source>
</evidence>
<dbReference type="CDD" id="cd09917">
    <property type="entry name" value="F-box_SF"/>
    <property type="match status" value="1"/>
</dbReference>